<dbReference type="PANTHER" id="PTHR45648:SF22">
    <property type="entry name" value="GDSL LIPASE_ACYLHYDROLASE FAMILY PROTEIN (AFU_ORTHOLOGUE AFUA_4G14700)"/>
    <property type="match status" value="1"/>
</dbReference>
<feature type="compositionally biased region" description="Acidic residues" evidence="2">
    <location>
        <begin position="111"/>
        <end position="129"/>
    </location>
</feature>
<evidence type="ECO:0000256" key="1">
    <source>
        <dbReference type="ARBA" id="ARBA00022801"/>
    </source>
</evidence>
<organism evidence="3 4">
    <name type="scientific">Vanrija albida</name>
    <dbReference type="NCBI Taxonomy" id="181172"/>
    <lineage>
        <taxon>Eukaryota</taxon>
        <taxon>Fungi</taxon>
        <taxon>Dikarya</taxon>
        <taxon>Basidiomycota</taxon>
        <taxon>Agaricomycotina</taxon>
        <taxon>Tremellomycetes</taxon>
        <taxon>Trichosporonales</taxon>
        <taxon>Trichosporonaceae</taxon>
        <taxon>Vanrija</taxon>
    </lineage>
</organism>
<accession>A0ABR3QAU9</accession>
<feature type="region of interest" description="Disordered" evidence="2">
    <location>
        <begin position="89"/>
        <end position="153"/>
    </location>
</feature>
<dbReference type="Gene3D" id="3.40.50.1110">
    <property type="entry name" value="SGNH hydrolase"/>
    <property type="match status" value="1"/>
</dbReference>
<dbReference type="InterPro" id="IPR001087">
    <property type="entry name" value="GDSL"/>
</dbReference>
<feature type="compositionally biased region" description="Low complexity" evidence="2">
    <location>
        <begin position="130"/>
        <end position="148"/>
    </location>
</feature>
<dbReference type="PANTHER" id="PTHR45648">
    <property type="entry name" value="GDSL LIPASE/ACYLHYDROLASE FAMILY PROTEIN (AFU_ORTHOLOGUE AFUA_4G14700)"/>
    <property type="match status" value="1"/>
</dbReference>
<evidence type="ECO:0008006" key="5">
    <source>
        <dbReference type="Google" id="ProtNLM"/>
    </source>
</evidence>
<dbReference type="InterPro" id="IPR036514">
    <property type="entry name" value="SGNH_hydro_sf"/>
</dbReference>
<gene>
    <name evidence="3" type="ORF">Q8F55_002827</name>
</gene>
<evidence type="ECO:0000313" key="4">
    <source>
        <dbReference type="Proteomes" id="UP001565368"/>
    </source>
</evidence>
<dbReference type="SUPFAM" id="SSF52266">
    <property type="entry name" value="SGNH hydrolase"/>
    <property type="match status" value="1"/>
</dbReference>
<dbReference type="InterPro" id="IPR051058">
    <property type="entry name" value="GDSL_Est/Lipase"/>
</dbReference>
<dbReference type="RefSeq" id="XP_069211798.1">
    <property type="nucleotide sequence ID" value="XM_069351412.1"/>
</dbReference>
<protein>
    <recommendedName>
        <fullName evidence="5">SGNH hydrolase-type esterase domain-containing protein</fullName>
    </recommendedName>
</protein>
<evidence type="ECO:0000256" key="2">
    <source>
        <dbReference type="SAM" id="MobiDB-lite"/>
    </source>
</evidence>
<evidence type="ECO:0000313" key="3">
    <source>
        <dbReference type="EMBL" id="KAL1411854.1"/>
    </source>
</evidence>
<keyword evidence="4" id="KW-1185">Reference proteome</keyword>
<keyword evidence="1" id="KW-0378">Hydrolase</keyword>
<sequence>MPDRRYAAVPGGTKSPRTRMAVLFAAVFLATLILLTHPAGLGGTSLGPFSTVATAPASPATRADAAHDAFVAFARSFPQIDTSHAALADEVEAETSTATEPARRAPATAAADDDEETDDVEDEDDEAEAAESTSTAAPRTRPLNTPRTRPVPDNFYVQRLRDGRAEFDWTSTRKLFVFGDSFSSIGSNYKQRGVGSGHPDHLDPKIGLKWSDYLYSTFKDPKDTGYWNFARDGATIDLELVPPRLEESGALDDQVGEFQSLFTPAPGPSSVDWDASSSLFVVLLGINDVREMARREFSPPALHRTSSALPHALMSRAGKLYRSGARHFLFFTLASLADAPKYSLESGIGHNVSSLLRTATAEYNRALDPALEAFEAEFPEANAMLFDWERLQTIVGNMPEVFGLTDCSRFEMSAGGKVLDAGRQGLCYQDPSHPTWSIAHILAQSVNGFLHRHSRSFWLGKKTDTAWVAR</sequence>
<comment type="caution">
    <text evidence="3">The sequence shown here is derived from an EMBL/GenBank/DDBJ whole genome shotgun (WGS) entry which is preliminary data.</text>
</comment>
<dbReference type="GeneID" id="95983870"/>
<dbReference type="EMBL" id="JBBXJM010000002">
    <property type="protein sequence ID" value="KAL1411854.1"/>
    <property type="molecule type" value="Genomic_DNA"/>
</dbReference>
<dbReference type="Proteomes" id="UP001565368">
    <property type="component" value="Unassembled WGS sequence"/>
</dbReference>
<dbReference type="Pfam" id="PF00657">
    <property type="entry name" value="Lipase_GDSL"/>
    <property type="match status" value="1"/>
</dbReference>
<name>A0ABR3QAU9_9TREE</name>
<proteinExistence type="predicted"/>
<feature type="compositionally biased region" description="Low complexity" evidence="2">
    <location>
        <begin position="94"/>
        <end position="110"/>
    </location>
</feature>
<reference evidence="3 4" key="1">
    <citation type="submission" date="2023-08" db="EMBL/GenBank/DDBJ databases">
        <title>Annotated Genome Sequence of Vanrija albida AlHP1.</title>
        <authorList>
            <person name="Herzog R."/>
        </authorList>
    </citation>
    <scope>NUCLEOTIDE SEQUENCE [LARGE SCALE GENOMIC DNA]</scope>
    <source>
        <strain evidence="3 4">AlHP1</strain>
    </source>
</reference>